<proteinExistence type="predicted"/>
<dbReference type="RefSeq" id="WP_259629263.1">
    <property type="nucleotide sequence ID" value="NZ_JANYMP010000037.1"/>
</dbReference>
<reference evidence="2" key="1">
    <citation type="submission" date="2022-08" db="EMBL/GenBank/DDBJ databases">
        <authorList>
            <person name="Tistechok S."/>
            <person name="Samborskyy M."/>
            <person name="Roman I."/>
        </authorList>
    </citation>
    <scope>NUCLEOTIDE SEQUENCE</scope>
    <source>
        <strain evidence="2">DSM 103496</strain>
    </source>
</reference>
<accession>A0A9X3AJC5</accession>
<comment type="caution">
    <text evidence="2">The sequence shown here is derived from an EMBL/GenBank/DDBJ whole genome shotgun (WGS) entry which is preliminary data.</text>
</comment>
<dbReference type="EMBL" id="JANYMP010000037">
    <property type="protein sequence ID" value="MCS7483811.1"/>
    <property type="molecule type" value="Genomic_DNA"/>
</dbReference>
<evidence type="ECO:0000256" key="1">
    <source>
        <dbReference type="SAM" id="MobiDB-lite"/>
    </source>
</evidence>
<evidence type="ECO:0000313" key="3">
    <source>
        <dbReference type="Proteomes" id="UP001141259"/>
    </source>
</evidence>
<organism evidence="2 3">
    <name type="scientific">Umezawaea endophytica</name>
    <dbReference type="NCBI Taxonomy" id="1654476"/>
    <lineage>
        <taxon>Bacteria</taxon>
        <taxon>Bacillati</taxon>
        <taxon>Actinomycetota</taxon>
        <taxon>Actinomycetes</taxon>
        <taxon>Pseudonocardiales</taxon>
        <taxon>Pseudonocardiaceae</taxon>
        <taxon>Umezawaea</taxon>
    </lineage>
</organism>
<evidence type="ECO:0000313" key="2">
    <source>
        <dbReference type="EMBL" id="MCS7483811.1"/>
    </source>
</evidence>
<feature type="region of interest" description="Disordered" evidence="1">
    <location>
        <begin position="26"/>
        <end position="48"/>
    </location>
</feature>
<dbReference type="Proteomes" id="UP001141259">
    <property type="component" value="Unassembled WGS sequence"/>
</dbReference>
<name>A0A9X3AJC5_9PSEU</name>
<protein>
    <submittedName>
        <fullName evidence="2">Uncharacterized protein</fullName>
    </submittedName>
</protein>
<sequence>MDLIVLLYELRDGKFTNKDAAQRWAQRNPADCRSSGVLPADSTKNGPVDARRLPELMKMTKGPVPQGLVQAFVDLWAEHHQHDRALIDAKATVLNSLYSAVRQHGTQRQSIKGHSMLSKDIGQFQEKTALGEVVTAALPKQLRHRDDRGPVEEW</sequence>
<keyword evidence="3" id="KW-1185">Reference proteome</keyword>
<gene>
    <name evidence="2" type="ORF">NZH93_43830</name>
</gene>
<dbReference type="AlphaFoldDB" id="A0A9X3AJC5"/>